<evidence type="ECO:0000256" key="1">
    <source>
        <dbReference type="SAM" id="Phobius"/>
    </source>
</evidence>
<dbReference type="AlphaFoldDB" id="A0A5N6TSS9"/>
<sequence length="116" mass="12900">MGRSLGQLGKVEDSRIFRIRAIEKTMGINHLISDFHPLGTAKMPNNHSVQPSLCLLINPTLGPNVHTCRATLNHRRSTHGTSPKNPYSHRLTGGFVLAFMVVVILCIHRLTIGWEP</sequence>
<protein>
    <submittedName>
        <fullName evidence="2">Uncharacterized protein</fullName>
    </submittedName>
</protein>
<organism evidence="2 3">
    <name type="scientific">Aspergillus avenaceus</name>
    <dbReference type="NCBI Taxonomy" id="36643"/>
    <lineage>
        <taxon>Eukaryota</taxon>
        <taxon>Fungi</taxon>
        <taxon>Dikarya</taxon>
        <taxon>Ascomycota</taxon>
        <taxon>Pezizomycotina</taxon>
        <taxon>Eurotiomycetes</taxon>
        <taxon>Eurotiomycetidae</taxon>
        <taxon>Eurotiales</taxon>
        <taxon>Aspergillaceae</taxon>
        <taxon>Aspergillus</taxon>
        <taxon>Aspergillus subgen. Circumdati</taxon>
    </lineage>
</organism>
<keyword evidence="1" id="KW-0812">Transmembrane</keyword>
<evidence type="ECO:0000313" key="2">
    <source>
        <dbReference type="EMBL" id="KAE8149413.1"/>
    </source>
</evidence>
<dbReference type="Proteomes" id="UP000325780">
    <property type="component" value="Unassembled WGS sequence"/>
</dbReference>
<name>A0A5N6TSS9_ASPAV</name>
<evidence type="ECO:0000313" key="3">
    <source>
        <dbReference type="Proteomes" id="UP000325780"/>
    </source>
</evidence>
<proteinExistence type="predicted"/>
<dbReference type="EMBL" id="ML742124">
    <property type="protein sequence ID" value="KAE8149413.1"/>
    <property type="molecule type" value="Genomic_DNA"/>
</dbReference>
<keyword evidence="3" id="KW-1185">Reference proteome</keyword>
<reference evidence="2 3" key="1">
    <citation type="submission" date="2019-04" db="EMBL/GenBank/DDBJ databases">
        <title>Friends and foes A comparative genomics study of 23 Aspergillus species from section Flavi.</title>
        <authorList>
            <consortium name="DOE Joint Genome Institute"/>
            <person name="Kjaerbolling I."/>
            <person name="Vesth T."/>
            <person name="Frisvad J.C."/>
            <person name="Nybo J.L."/>
            <person name="Theobald S."/>
            <person name="Kildgaard S."/>
            <person name="Isbrandt T."/>
            <person name="Kuo A."/>
            <person name="Sato A."/>
            <person name="Lyhne E.K."/>
            <person name="Kogle M.E."/>
            <person name="Wiebenga A."/>
            <person name="Kun R.S."/>
            <person name="Lubbers R.J."/>
            <person name="Makela M.R."/>
            <person name="Barry K."/>
            <person name="Chovatia M."/>
            <person name="Clum A."/>
            <person name="Daum C."/>
            <person name="Haridas S."/>
            <person name="He G."/>
            <person name="LaButti K."/>
            <person name="Lipzen A."/>
            <person name="Mondo S."/>
            <person name="Riley R."/>
            <person name="Salamov A."/>
            <person name="Simmons B.A."/>
            <person name="Magnuson J.K."/>
            <person name="Henrissat B."/>
            <person name="Mortensen U.H."/>
            <person name="Larsen T.O."/>
            <person name="Devries R.P."/>
            <person name="Grigoriev I.V."/>
            <person name="Machida M."/>
            <person name="Baker S.E."/>
            <person name="Andersen M.R."/>
        </authorList>
    </citation>
    <scope>NUCLEOTIDE SEQUENCE [LARGE SCALE GENOMIC DNA]</scope>
    <source>
        <strain evidence="2 3">IBT 18842</strain>
    </source>
</reference>
<keyword evidence="1" id="KW-1133">Transmembrane helix</keyword>
<feature type="transmembrane region" description="Helical" evidence="1">
    <location>
        <begin position="91"/>
        <end position="112"/>
    </location>
</feature>
<gene>
    <name evidence="2" type="ORF">BDV25DRAFT_156430</name>
</gene>
<accession>A0A5N6TSS9</accession>
<keyword evidence="1" id="KW-0472">Membrane</keyword>